<organism evidence="2">
    <name type="scientific">Capitella teleta</name>
    <name type="common">Polychaete worm</name>
    <dbReference type="NCBI Taxonomy" id="283909"/>
    <lineage>
        <taxon>Eukaryota</taxon>
        <taxon>Metazoa</taxon>
        <taxon>Spiralia</taxon>
        <taxon>Lophotrochozoa</taxon>
        <taxon>Annelida</taxon>
        <taxon>Polychaeta</taxon>
        <taxon>Sedentaria</taxon>
        <taxon>Scolecida</taxon>
        <taxon>Capitellidae</taxon>
        <taxon>Capitella</taxon>
    </lineage>
</organism>
<sequence length="104" mass="11796">MSFTGFITCSLLLILAAMGHSAEDPQTEDKMESVGIVHFNNPRLLPSDVEVPERYVFDTTQEDSDPRRMGGIHLREEARKLALKFRKLSNEEVGVTAMQDEKSW</sequence>
<gene>
    <name evidence="2" type="ORF">CAPTEDRAFT_205113</name>
</gene>
<dbReference type="EMBL" id="AMQN01002227">
    <property type="status" value="NOT_ANNOTATED_CDS"/>
    <property type="molecule type" value="Genomic_DNA"/>
</dbReference>
<name>R7TT25_CAPTE</name>
<dbReference type="Proteomes" id="UP000014760">
    <property type="component" value="Unassembled WGS sequence"/>
</dbReference>
<proteinExistence type="predicted"/>
<dbReference type="AlphaFoldDB" id="R7TT25"/>
<keyword evidence="4" id="KW-1185">Reference proteome</keyword>
<reference evidence="2 4" key="2">
    <citation type="journal article" date="2013" name="Nature">
        <title>Insights into bilaterian evolution from three spiralian genomes.</title>
        <authorList>
            <person name="Simakov O."/>
            <person name="Marletaz F."/>
            <person name="Cho S.J."/>
            <person name="Edsinger-Gonzales E."/>
            <person name="Havlak P."/>
            <person name="Hellsten U."/>
            <person name="Kuo D.H."/>
            <person name="Larsson T."/>
            <person name="Lv J."/>
            <person name="Arendt D."/>
            <person name="Savage R."/>
            <person name="Osoegawa K."/>
            <person name="de Jong P."/>
            <person name="Grimwood J."/>
            <person name="Chapman J.A."/>
            <person name="Shapiro H."/>
            <person name="Aerts A."/>
            <person name="Otillar R.P."/>
            <person name="Terry A.Y."/>
            <person name="Boore J.L."/>
            <person name="Grigoriev I.V."/>
            <person name="Lindberg D.R."/>
            <person name="Seaver E.C."/>
            <person name="Weisblat D.A."/>
            <person name="Putnam N.H."/>
            <person name="Rokhsar D.S."/>
        </authorList>
    </citation>
    <scope>NUCLEOTIDE SEQUENCE</scope>
    <source>
        <strain evidence="2 4">I ESC-2004</strain>
    </source>
</reference>
<evidence type="ECO:0000313" key="4">
    <source>
        <dbReference type="Proteomes" id="UP000014760"/>
    </source>
</evidence>
<dbReference type="EnsemblMetazoa" id="CapteT205113">
    <property type="protein sequence ID" value="CapteP205113"/>
    <property type="gene ID" value="CapteG205113"/>
</dbReference>
<feature type="signal peptide" evidence="1">
    <location>
        <begin position="1"/>
        <end position="22"/>
    </location>
</feature>
<evidence type="ECO:0000313" key="3">
    <source>
        <dbReference type="EnsemblMetazoa" id="CapteP205113"/>
    </source>
</evidence>
<dbReference type="EMBL" id="KB308725">
    <property type="protein sequence ID" value="ELT96784.1"/>
    <property type="molecule type" value="Genomic_DNA"/>
</dbReference>
<accession>R7TT25</accession>
<dbReference type="HOGENOM" id="CLU_2252582_0_0_1"/>
<reference evidence="4" key="1">
    <citation type="submission" date="2012-12" db="EMBL/GenBank/DDBJ databases">
        <authorList>
            <person name="Hellsten U."/>
            <person name="Grimwood J."/>
            <person name="Chapman J.A."/>
            <person name="Shapiro H."/>
            <person name="Aerts A."/>
            <person name="Otillar R.P."/>
            <person name="Terry A.Y."/>
            <person name="Boore J.L."/>
            <person name="Simakov O."/>
            <person name="Marletaz F."/>
            <person name="Cho S.-J."/>
            <person name="Edsinger-Gonzales E."/>
            <person name="Havlak P."/>
            <person name="Kuo D.-H."/>
            <person name="Larsson T."/>
            <person name="Lv J."/>
            <person name="Arendt D."/>
            <person name="Savage R."/>
            <person name="Osoegawa K."/>
            <person name="de Jong P."/>
            <person name="Lindberg D.R."/>
            <person name="Seaver E.C."/>
            <person name="Weisblat D.A."/>
            <person name="Putnam N.H."/>
            <person name="Grigoriev I.V."/>
            <person name="Rokhsar D.S."/>
        </authorList>
    </citation>
    <scope>NUCLEOTIDE SEQUENCE</scope>
    <source>
        <strain evidence="4">I ESC-2004</strain>
    </source>
</reference>
<keyword evidence="1" id="KW-0732">Signal</keyword>
<evidence type="ECO:0000256" key="1">
    <source>
        <dbReference type="SAM" id="SignalP"/>
    </source>
</evidence>
<feature type="chain" id="PRO_5008787325" evidence="1">
    <location>
        <begin position="23"/>
        <end position="104"/>
    </location>
</feature>
<protein>
    <submittedName>
        <fullName evidence="2 3">Uncharacterized protein</fullName>
    </submittedName>
</protein>
<reference evidence="3" key="3">
    <citation type="submission" date="2015-06" db="UniProtKB">
        <authorList>
            <consortium name="EnsemblMetazoa"/>
        </authorList>
    </citation>
    <scope>IDENTIFICATION</scope>
</reference>
<evidence type="ECO:0000313" key="2">
    <source>
        <dbReference type="EMBL" id="ELT96784.1"/>
    </source>
</evidence>